<evidence type="ECO:0000256" key="1">
    <source>
        <dbReference type="SAM" id="MobiDB-lite"/>
    </source>
</evidence>
<evidence type="ECO:0000313" key="2">
    <source>
        <dbReference type="EMBL" id="MBW5483922.1"/>
    </source>
</evidence>
<sequence length="300" mass="32656">MSHAPTIAQIKPTRLEDVKGWFWAVDQLLFDWFLSRQNEDSAHGGDLLELGAYMGKSAILLGEYLREGEEFTVCDLFGAPAPDDSNVAETESSYANLTRLAFETNYLAFHDELPRVIQAPTSVVATEVREASCRFIHIDASHLYEHVHGDIEASRLVAAPGAVVVFDDYRSEHCPGVAAAIWGAVATKDLHVLCVTGNKLYATWGDPAPLQEALLTWLKGREDLWHGTEQVAGARLVRIGGGKAIPPALPKSRYQAPQPAAADTPAGSPARPAPSPMRKLAKDLLPPVVTRAIVRARHRG</sequence>
<keyword evidence="3" id="KW-1185">Reference proteome</keyword>
<dbReference type="GO" id="GO:0032259">
    <property type="term" value="P:methylation"/>
    <property type="evidence" value="ECO:0007669"/>
    <property type="project" value="UniProtKB-KW"/>
</dbReference>
<dbReference type="GO" id="GO:0008168">
    <property type="term" value="F:methyltransferase activity"/>
    <property type="evidence" value="ECO:0007669"/>
    <property type="project" value="UniProtKB-KW"/>
</dbReference>
<dbReference type="Gene3D" id="3.40.50.150">
    <property type="entry name" value="Vaccinia Virus protein VP39"/>
    <property type="match status" value="1"/>
</dbReference>
<name>A0ABS6Z837_9ACTN</name>
<comment type="caution">
    <text evidence="2">The sequence shown here is derived from an EMBL/GenBank/DDBJ whole genome shotgun (WGS) entry which is preliminary data.</text>
</comment>
<evidence type="ECO:0000313" key="3">
    <source>
        <dbReference type="Proteomes" id="UP000812013"/>
    </source>
</evidence>
<proteinExistence type="predicted"/>
<reference evidence="2 3" key="1">
    <citation type="submission" date="2019-12" db="EMBL/GenBank/DDBJ databases">
        <title>Genome sequence of Streptomyces bambusae.</title>
        <authorList>
            <person name="Bansal K."/>
            <person name="Choksket S."/>
            <person name="Korpole S."/>
            <person name="Patil P.B."/>
        </authorList>
    </citation>
    <scope>NUCLEOTIDE SEQUENCE [LARGE SCALE GENOMIC DNA]</scope>
    <source>
        <strain evidence="2 3">SK60</strain>
    </source>
</reference>
<feature type="region of interest" description="Disordered" evidence="1">
    <location>
        <begin position="248"/>
        <end position="281"/>
    </location>
</feature>
<dbReference type="InterPro" id="IPR029063">
    <property type="entry name" value="SAM-dependent_MTases_sf"/>
</dbReference>
<dbReference type="RefSeq" id="WP_219668403.1">
    <property type="nucleotide sequence ID" value="NZ_WTFF01000130.1"/>
</dbReference>
<keyword evidence="2" id="KW-0808">Transferase</keyword>
<dbReference type="Pfam" id="PF13578">
    <property type="entry name" value="Methyltransf_24"/>
    <property type="match status" value="1"/>
</dbReference>
<dbReference type="Proteomes" id="UP000812013">
    <property type="component" value="Unassembled WGS sequence"/>
</dbReference>
<dbReference type="EMBL" id="WTFF01000130">
    <property type="protein sequence ID" value="MBW5483922.1"/>
    <property type="molecule type" value="Genomic_DNA"/>
</dbReference>
<feature type="compositionally biased region" description="Low complexity" evidence="1">
    <location>
        <begin position="255"/>
        <end position="270"/>
    </location>
</feature>
<keyword evidence="2" id="KW-0489">Methyltransferase</keyword>
<gene>
    <name evidence="2" type="ORF">GPJ59_19050</name>
</gene>
<accession>A0ABS6Z837</accession>
<organism evidence="2 3">
    <name type="scientific">Streptomyces bambusae</name>
    <dbReference type="NCBI Taxonomy" id="1550616"/>
    <lineage>
        <taxon>Bacteria</taxon>
        <taxon>Bacillati</taxon>
        <taxon>Actinomycetota</taxon>
        <taxon>Actinomycetes</taxon>
        <taxon>Kitasatosporales</taxon>
        <taxon>Streptomycetaceae</taxon>
        <taxon>Streptomyces</taxon>
    </lineage>
</organism>
<dbReference type="SUPFAM" id="SSF53335">
    <property type="entry name" value="S-adenosyl-L-methionine-dependent methyltransferases"/>
    <property type="match status" value="1"/>
</dbReference>
<protein>
    <submittedName>
        <fullName evidence="2">Class I SAM-dependent methyltransferase</fullName>
    </submittedName>
</protein>